<dbReference type="InterPro" id="IPR002885">
    <property type="entry name" value="PPR_rpt"/>
</dbReference>
<dbReference type="Proteomes" id="UP000594261">
    <property type="component" value="Chromosome 11"/>
</dbReference>
<dbReference type="PANTHER" id="PTHR47926:SF467">
    <property type="entry name" value="REPEAT-CONTAINING PROTEIN, PUTATIVE-RELATED"/>
    <property type="match status" value="1"/>
</dbReference>
<dbReference type="PROSITE" id="PS51375">
    <property type="entry name" value="PPR"/>
    <property type="match status" value="2"/>
</dbReference>
<dbReference type="GO" id="GO:0099402">
    <property type="term" value="P:plant organ development"/>
    <property type="evidence" value="ECO:0007669"/>
    <property type="project" value="UniProtKB-ARBA"/>
</dbReference>
<protein>
    <recommendedName>
        <fullName evidence="5">Pentatricopeptide repeat-containing protein</fullName>
    </recommendedName>
</protein>
<dbReference type="FunFam" id="1.25.40.10:FF:000158">
    <property type="entry name" value="pentatricopeptide repeat-containing protein At2g33680"/>
    <property type="match status" value="1"/>
</dbReference>
<name>A0A7N2MVB6_QUELO</name>
<organism evidence="3 4">
    <name type="scientific">Quercus lobata</name>
    <name type="common">Valley oak</name>
    <dbReference type="NCBI Taxonomy" id="97700"/>
    <lineage>
        <taxon>Eukaryota</taxon>
        <taxon>Viridiplantae</taxon>
        <taxon>Streptophyta</taxon>
        <taxon>Embryophyta</taxon>
        <taxon>Tracheophyta</taxon>
        <taxon>Spermatophyta</taxon>
        <taxon>Magnoliopsida</taxon>
        <taxon>eudicotyledons</taxon>
        <taxon>Gunneridae</taxon>
        <taxon>Pentapetalae</taxon>
        <taxon>rosids</taxon>
        <taxon>fabids</taxon>
        <taxon>Fagales</taxon>
        <taxon>Fagaceae</taxon>
        <taxon>Quercus</taxon>
    </lineage>
</organism>
<keyword evidence="4" id="KW-1185">Reference proteome</keyword>
<evidence type="ECO:0000256" key="2">
    <source>
        <dbReference type="PROSITE-ProRule" id="PRU00708"/>
    </source>
</evidence>
<dbReference type="OMA" id="KLAMWVD"/>
<dbReference type="PANTHER" id="PTHR47926">
    <property type="entry name" value="PENTATRICOPEPTIDE REPEAT-CONTAINING PROTEIN"/>
    <property type="match status" value="1"/>
</dbReference>
<evidence type="ECO:0000313" key="3">
    <source>
        <dbReference type="EnsemblPlants" id="QL11p002882:mrna"/>
    </source>
</evidence>
<feature type="repeat" description="PPR" evidence="2">
    <location>
        <begin position="222"/>
        <end position="252"/>
    </location>
</feature>
<dbReference type="Pfam" id="PF13041">
    <property type="entry name" value="PPR_2"/>
    <property type="match status" value="1"/>
</dbReference>
<evidence type="ECO:0000313" key="4">
    <source>
        <dbReference type="Proteomes" id="UP000594261"/>
    </source>
</evidence>
<dbReference type="Pfam" id="PF01535">
    <property type="entry name" value="PPR"/>
    <property type="match status" value="6"/>
</dbReference>
<dbReference type="Gramene" id="QL11p002882:mrna">
    <property type="protein sequence ID" value="QL11p002882:mrna"/>
    <property type="gene ID" value="QL11p002882"/>
</dbReference>
<dbReference type="InterPro" id="IPR011990">
    <property type="entry name" value="TPR-like_helical_dom_sf"/>
</dbReference>
<sequence length="516" mass="58127">MSFIHRCRYSLSFPCISSNSSSLPKATAATTTTTSFNSNSNSNSIPTLLRACKTSLHLHQLHAHIIRKGLEQDHFLFTLFISLSTLSYSTSVFNCVRRPITFLWNSLIRVYSLKNSHFIHIVSLFIRMKREGDVPDCYTYPSVIKACSTQCEVSLGSALFGSALRCGVERDLFVRTSLIDFYGKCKHIFSARELFDDMSGRNVVSWTAMGARMMFDEMPERNVVLYTTMIDGYAKAGDMASVRFLFEQVPQRDISAWSALISGYAQSGQPNEAVKAFLEMDSRDVKPDDRSTMDTQQPHVAAALVDMNAKCGNMEQATKLFEEMPKKDLISAGYEVAFTIILSACSHAGFVEEGWHYFERMRYEYSLLPSPDHYACMVDLLSGAGRLKEAYELLNSMPVEPHAGAWGALLGACKLHCNIELGEVIAARLLELEPHNAGNYVSLSNIYAAADRWSDVYLVREKMNERGVRKITGFCQKKTEILLSRGHWEKLHMDCLMVLYVLLLYNMITNELVGFS</sequence>
<proteinExistence type="predicted"/>
<dbReference type="GO" id="GO:0003723">
    <property type="term" value="F:RNA binding"/>
    <property type="evidence" value="ECO:0007669"/>
    <property type="project" value="InterPro"/>
</dbReference>
<reference evidence="3 4" key="1">
    <citation type="journal article" date="2016" name="G3 (Bethesda)">
        <title>First Draft Assembly and Annotation of the Genome of a California Endemic Oak Quercus lobata Nee (Fagaceae).</title>
        <authorList>
            <person name="Sork V.L."/>
            <person name="Fitz-Gibbon S.T."/>
            <person name="Puiu D."/>
            <person name="Crepeau M."/>
            <person name="Gugger P.F."/>
            <person name="Sherman R."/>
            <person name="Stevens K."/>
            <person name="Langley C.H."/>
            <person name="Pellegrini M."/>
            <person name="Salzberg S.L."/>
        </authorList>
    </citation>
    <scope>NUCLEOTIDE SEQUENCE [LARGE SCALE GENOMIC DNA]</scope>
    <source>
        <strain evidence="3 4">cv. SW786</strain>
    </source>
</reference>
<feature type="repeat" description="PPR" evidence="2">
    <location>
        <begin position="253"/>
        <end position="287"/>
    </location>
</feature>
<dbReference type="InParanoid" id="A0A7N2MVB6"/>
<evidence type="ECO:0000256" key="1">
    <source>
        <dbReference type="ARBA" id="ARBA00022737"/>
    </source>
</evidence>
<keyword evidence="1" id="KW-0677">Repeat</keyword>
<dbReference type="GO" id="GO:0009451">
    <property type="term" value="P:RNA modification"/>
    <property type="evidence" value="ECO:0007669"/>
    <property type="project" value="InterPro"/>
</dbReference>
<dbReference type="SUPFAM" id="SSF48452">
    <property type="entry name" value="TPR-like"/>
    <property type="match status" value="1"/>
</dbReference>
<dbReference type="InterPro" id="IPR046960">
    <property type="entry name" value="PPR_At4g14850-like_plant"/>
</dbReference>
<dbReference type="FunCoup" id="A0A7N2MVB6">
    <property type="interactions" value="977"/>
</dbReference>
<dbReference type="EMBL" id="LRBV02000011">
    <property type="status" value="NOT_ANNOTATED_CDS"/>
    <property type="molecule type" value="Genomic_DNA"/>
</dbReference>
<accession>A0A7N2MVB6</accession>
<dbReference type="InterPro" id="IPR046848">
    <property type="entry name" value="E_motif"/>
</dbReference>
<evidence type="ECO:0008006" key="5">
    <source>
        <dbReference type="Google" id="ProtNLM"/>
    </source>
</evidence>
<dbReference type="NCBIfam" id="TIGR00756">
    <property type="entry name" value="PPR"/>
    <property type="match status" value="3"/>
</dbReference>
<dbReference type="Pfam" id="PF20431">
    <property type="entry name" value="E_motif"/>
    <property type="match status" value="1"/>
</dbReference>
<dbReference type="Gene3D" id="1.25.40.10">
    <property type="entry name" value="Tetratricopeptide repeat domain"/>
    <property type="match status" value="3"/>
</dbReference>
<dbReference type="AlphaFoldDB" id="A0A7N2MVB6"/>
<reference evidence="3" key="2">
    <citation type="submission" date="2021-01" db="UniProtKB">
        <authorList>
            <consortium name="EnsemblPlants"/>
        </authorList>
    </citation>
    <scope>IDENTIFICATION</scope>
</reference>
<dbReference type="EnsemblPlants" id="QL11p002882:mrna">
    <property type="protein sequence ID" value="QL11p002882:mrna"/>
    <property type="gene ID" value="QL11p002882"/>
</dbReference>